<feature type="transmembrane region" description="Helical" evidence="5">
    <location>
        <begin position="300"/>
        <end position="321"/>
    </location>
</feature>
<dbReference type="EMBL" id="JAVRJZ010000005">
    <property type="protein sequence ID" value="KAK2722296.1"/>
    <property type="molecule type" value="Genomic_DNA"/>
</dbReference>
<dbReference type="Proteomes" id="UP001187531">
    <property type="component" value="Unassembled WGS sequence"/>
</dbReference>
<feature type="domain" description="EamA" evidence="6">
    <location>
        <begin position="100"/>
        <end position="230"/>
    </location>
</feature>
<comment type="subcellular location">
    <subcellularLocation>
        <location evidence="1">Membrane</location>
        <topology evidence="1">Multi-pass membrane protein</topology>
    </subcellularLocation>
</comment>
<name>A0AA88IDK7_ARTSF</name>
<keyword evidence="2 5" id="KW-0812">Transmembrane</keyword>
<organism evidence="7 8">
    <name type="scientific">Artemia franciscana</name>
    <name type="common">Brine shrimp</name>
    <name type="synonym">Artemia sanfranciscana</name>
    <dbReference type="NCBI Taxonomy" id="6661"/>
    <lineage>
        <taxon>Eukaryota</taxon>
        <taxon>Metazoa</taxon>
        <taxon>Ecdysozoa</taxon>
        <taxon>Arthropoda</taxon>
        <taxon>Crustacea</taxon>
        <taxon>Branchiopoda</taxon>
        <taxon>Anostraca</taxon>
        <taxon>Artemiidae</taxon>
        <taxon>Artemia</taxon>
    </lineage>
</organism>
<dbReference type="InterPro" id="IPR000620">
    <property type="entry name" value="EamA_dom"/>
</dbReference>
<dbReference type="Gene3D" id="1.10.3730.20">
    <property type="match status" value="1"/>
</dbReference>
<feature type="transmembrane region" description="Helical" evidence="5">
    <location>
        <begin position="102"/>
        <end position="122"/>
    </location>
</feature>
<feature type="transmembrane region" description="Helical" evidence="5">
    <location>
        <begin position="333"/>
        <end position="351"/>
    </location>
</feature>
<evidence type="ECO:0000256" key="5">
    <source>
        <dbReference type="SAM" id="Phobius"/>
    </source>
</evidence>
<feature type="transmembrane region" description="Helical" evidence="5">
    <location>
        <begin position="214"/>
        <end position="234"/>
    </location>
</feature>
<evidence type="ECO:0000256" key="1">
    <source>
        <dbReference type="ARBA" id="ARBA00004141"/>
    </source>
</evidence>
<feature type="transmembrane region" description="Helical" evidence="5">
    <location>
        <begin position="185"/>
        <end position="207"/>
    </location>
</feature>
<dbReference type="InterPro" id="IPR037185">
    <property type="entry name" value="EmrE-like"/>
</dbReference>
<dbReference type="PANTHER" id="PTHR22911:SF6">
    <property type="entry name" value="SOLUTE CARRIER FAMILY 35 MEMBER G1"/>
    <property type="match status" value="1"/>
</dbReference>
<proteinExistence type="predicted"/>
<dbReference type="GO" id="GO:0016020">
    <property type="term" value="C:membrane"/>
    <property type="evidence" value="ECO:0007669"/>
    <property type="project" value="UniProtKB-SubCell"/>
</dbReference>
<dbReference type="AlphaFoldDB" id="A0AA88IDK7"/>
<keyword evidence="8" id="KW-1185">Reference proteome</keyword>
<keyword evidence="3 5" id="KW-1133">Transmembrane helix</keyword>
<evidence type="ECO:0000313" key="7">
    <source>
        <dbReference type="EMBL" id="KAK2722296.1"/>
    </source>
</evidence>
<feature type="transmembrane region" description="Helical" evidence="5">
    <location>
        <begin position="161"/>
        <end position="179"/>
    </location>
</feature>
<comment type="caution">
    <text evidence="7">The sequence shown here is derived from an EMBL/GenBank/DDBJ whole genome shotgun (WGS) entry which is preliminary data.</text>
</comment>
<dbReference type="PANTHER" id="PTHR22911">
    <property type="entry name" value="ACYL-MALONYL CONDENSING ENZYME-RELATED"/>
    <property type="match status" value="1"/>
</dbReference>
<dbReference type="Pfam" id="PF00892">
    <property type="entry name" value="EamA"/>
    <property type="match status" value="2"/>
</dbReference>
<evidence type="ECO:0000313" key="8">
    <source>
        <dbReference type="Proteomes" id="UP001187531"/>
    </source>
</evidence>
<accession>A0AA88IDK7</accession>
<protein>
    <recommendedName>
        <fullName evidence="6">EamA domain-containing protein</fullName>
    </recommendedName>
</protein>
<gene>
    <name evidence="7" type="ORF">QYM36_002729</name>
</gene>
<keyword evidence="4 5" id="KW-0472">Membrane</keyword>
<evidence type="ECO:0000256" key="3">
    <source>
        <dbReference type="ARBA" id="ARBA00022989"/>
    </source>
</evidence>
<feature type="transmembrane region" description="Helical" evidence="5">
    <location>
        <begin position="128"/>
        <end position="149"/>
    </location>
</feature>
<feature type="transmembrane region" description="Helical" evidence="5">
    <location>
        <begin position="417"/>
        <end position="435"/>
    </location>
</feature>
<feature type="transmembrane region" description="Helical" evidence="5">
    <location>
        <begin position="394"/>
        <end position="411"/>
    </location>
</feature>
<feature type="transmembrane region" description="Helical" evidence="5">
    <location>
        <begin position="363"/>
        <end position="382"/>
    </location>
</feature>
<sequence length="457" mass="51218">MSYIPVNQYDKTERTVPKKTKMKVTICNTCNSSDSIESVAATIDQSSERTITNEFDNQGLSKDIENGIDLTKGIAHPKVIDSAEQSRDGCLKRIWESHQMGIIMAIASSFSFSICSIVVKAMEDMHPIALATYRFLGLFLLSFPLLLYYKQNPFPCGKRKMLVLRSVLGCMSLMSQFYALKQMPLGDATVITFSVPVFVAIFARIFLKEKFTYMNALTIVLTLTGCLLIARPSIIFGEDIYENVNATSRSLGNASYIGTFEEEATCLNGKHMSFIRNFTSKRKSPCVPGETNPANPYPNMFWGAIVAFSGTIFAANVYVVVRKLKGLHHSTIMTCFGFFAFIQSFSIIAILDVRQLLFDPEDIYWIVILAIFSFFGQILLTMALKREQAGPVSVARSVTIIWAFLWQVFIFDEHPVLLTLLGAALVLVSVVLLACRKWVESKPEGSATRNRFRFLLI</sequence>
<feature type="domain" description="EamA" evidence="6">
    <location>
        <begin position="302"/>
        <end position="433"/>
    </location>
</feature>
<evidence type="ECO:0000256" key="4">
    <source>
        <dbReference type="ARBA" id="ARBA00023136"/>
    </source>
</evidence>
<evidence type="ECO:0000259" key="6">
    <source>
        <dbReference type="Pfam" id="PF00892"/>
    </source>
</evidence>
<reference evidence="7" key="1">
    <citation type="submission" date="2023-07" db="EMBL/GenBank/DDBJ databases">
        <title>Chromosome-level genome assembly of Artemia franciscana.</title>
        <authorList>
            <person name="Jo E."/>
        </authorList>
    </citation>
    <scope>NUCLEOTIDE SEQUENCE</scope>
    <source>
        <tissue evidence="7">Whole body</tissue>
    </source>
</reference>
<dbReference type="SUPFAM" id="SSF103481">
    <property type="entry name" value="Multidrug resistance efflux transporter EmrE"/>
    <property type="match status" value="2"/>
</dbReference>
<evidence type="ECO:0000256" key="2">
    <source>
        <dbReference type="ARBA" id="ARBA00022692"/>
    </source>
</evidence>